<dbReference type="InterPro" id="IPR041457">
    <property type="entry name" value="CxC2_KDZ-assoc"/>
</dbReference>
<reference evidence="4" key="1">
    <citation type="journal article" date="2014" name="Proc. Natl. Acad. Sci. U.S.A.">
        <title>Extensive sampling of basidiomycete genomes demonstrates inadequacy of the white-rot/brown-rot paradigm for wood decay fungi.</title>
        <authorList>
            <person name="Riley R."/>
            <person name="Salamov A.A."/>
            <person name="Brown D.W."/>
            <person name="Nagy L.G."/>
            <person name="Floudas D."/>
            <person name="Held B.W."/>
            <person name="Levasseur A."/>
            <person name="Lombard V."/>
            <person name="Morin E."/>
            <person name="Otillar R."/>
            <person name="Lindquist E.A."/>
            <person name="Sun H."/>
            <person name="LaButti K.M."/>
            <person name="Schmutz J."/>
            <person name="Jabbour D."/>
            <person name="Luo H."/>
            <person name="Baker S.E."/>
            <person name="Pisabarro A.G."/>
            <person name="Walton J.D."/>
            <person name="Blanchette R.A."/>
            <person name="Henrissat B."/>
            <person name="Martin F."/>
            <person name="Cullen D."/>
            <person name="Hibbett D.S."/>
            <person name="Grigoriev I.V."/>
        </authorList>
    </citation>
    <scope>NUCLEOTIDE SEQUENCE [LARGE SCALE GENOMIC DNA]</scope>
    <source>
        <strain evidence="4">CBS 339.88</strain>
    </source>
</reference>
<dbReference type="PANTHER" id="PTHR33096:SF1">
    <property type="entry name" value="CXC1-LIKE CYSTEINE CLUSTER ASSOCIATED WITH KDZ TRANSPOSASES DOMAIN-CONTAINING PROTEIN"/>
    <property type="match status" value="1"/>
</dbReference>
<dbReference type="Pfam" id="PF18803">
    <property type="entry name" value="CxC2"/>
    <property type="match status" value="1"/>
</dbReference>
<evidence type="ECO:0000259" key="2">
    <source>
        <dbReference type="Pfam" id="PF18803"/>
    </source>
</evidence>
<dbReference type="AlphaFoldDB" id="A0A067TIF0"/>
<dbReference type="Pfam" id="PF18758">
    <property type="entry name" value="KDZ"/>
    <property type="match status" value="1"/>
</dbReference>
<dbReference type="PANTHER" id="PTHR33096">
    <property type="entry name" value="CXC2 DOMAIN-CONTAINING PROTEIN"/>
    <property type="match status" value="1"/>
</dbReference>
<dbReference type="EMBL" id="KL142373">
    <property type="protein sequence ID" value="KDR79699.1"/>
    <property type="molecule type" value="Genomic_DNA"/>
</dbReference>
<dbReference type="InterPro" id="IPR040521">
    <property type="entry name" value="KDZ"/>
</dbReference>
<gene>
    <name evidence="3" type="ORF">GALMADRAFT_63536</name>
</gene>
<evidence type="ECO:0000256" key="1">
    <source>
        <dbReference type="SAM" id="MobiDB-lite"/>
    </source>
</evidence>
<evidence type="ECO:0000313" key="4">
    <source>
        <dbReference type="Proteomes" id="UP000027222"/>
    </source>
</evidence>
<dbReference type="Proteomes" id="UP000027222">
    <property type="component" value="Unassembled WGS sequence"/>
</dbReference>
<feature type="compositionally biased region" description="Acidic residues" evidence="1">
    <location>
        <begin position="1"/>
        <end position="25"/>
    </location>
</feature>
<accession>A0A067TIF0</accession>
<organism evidence="3 4">
    <name type="scientific">Galerina marginata (strain CBS 339.88)</name>
    <dbReference type="NCBI Taxonomy" id="685588"/>
    <lineage>
        <taxon>Eukaryota</taxon>
        <taxon>Fungi</taxon>
        <taxon>Dikarya</taxon>
        <taxon>Basidiomycota</taxon>
        <taxon>Agaricomycotina</taxon>
        <taxon>Agaricomycetes</taxon>
        <taxon>Agaricomycetidae</taxon>
        <taxon>Agaricales</taxon>
        <taxon>Agaricineae</taxon>
        <taxon>Strophariaceae</taxon>
        <taxon>Galerina</taxon>
    </lineage>
</organism>
<evidence type="ECO:0000313" key="3">
    <source>
        <dbReference type="EMBL" id="KDR79699.1"/>
    </source>
</evidence>
<sequence>MPPDPENDDVGEPEEYNDDVFEDRDDTSSDPQTLPRAPLVDMDDNSFISIVDITRIHHLPVVACCCRAPDAELDDDYVKLGLFPTSFQRIRTVFTIQVLNDFRLSNLECKTSAYQYYQKLRRLTCPAFPKAVINRYRKLRRLSRQYRNLKLWKIHGRTPFETPDAPPWLKKLALFCAACPQPGINLPAEWRSYPDYVIRRQFVLDGNFKAEHLNQKNEADDVQLTEADAFMTAAGPYDTHREEAKKHPARYKQVCHQGKRSRGVGCAACARHGCFCIGSLVDFELGEKQSNMDWSVCECFKHANLNGITDVLLIYDIMCQYHVNLFKRITESTHLSLPDAITIVCAIGLFHVHGHKEECLYRFATTYIPGAGIVDGEILETLWSVLNETSRSIRGATTAHRTEVLDDHMGDSNWKKNINMGMFY</sequence>
<feature type="domain" description="CxC2-like cysteine cluster KDZ transposase-associated" evidence="2">
    <location>
        <begin position="47"/>
        <end position="124"/>
    </location>
</feature>
<keyword evidence="4" id="KW-1185">Reference proteome</keyword>
<dbReference type="HOGENOM" id="CLU_003703_12_2_1"/>
<feature type="region of interest" description="Disordered" evidence="1">
    <location>
        <begin position="1"/>
        <end position="37"/>
    </location>
</feature>
<name>A0A067TIF0_GALM3</name>
<protein>
    <recommendedName>
        <fullName evidence="2">CxC2-like cysteine cluster KDZ transposase-associated domain-containing protein</fullName>
    </recommendedName>
</protein>
<dbReference type="OrthoDB" id="3214502at2759"/>
<proteinExistence type="predicted"/>